<comment type="caution">
    <text evidence="2">The sequence shown here is derived from an EMBL/GenBank/DDBJ whole genome shotgun (WGS) entry which is preliminary data.</text>
</comment>
<feature type="transmembrane region" description="Helical" evidence="1">
    <location>
        <begin position="120"/>
        <end position="139"/>
    </location>
</feature>
<evidence type="ECO:0000313" key="3">
    <source>
        <dbReference type="Proteomes" id="UP000248916"/>
    </source>
</evidence>
<dbReference type="Proteomes" id="UP000248916">
    <property type="component" value="Unassembled WGS sequence"/>
</dbReference>
<keyword evidence="3" id="KW-1185">Reference proteome</keyword>
<accession>A0A2W7NC57</accession>
<keyword evidence="1" id="KW-0472">Membrane</keyword>
<dbReference type="OrthoDB" id="7875520at2"/>
<feature type="transmembrane region" description="Helical" evidence="1">
    <location>
        <begin position="30"/>
        <end position="50"/>
    </location>
</feature>
<gene>
    <name evidence="2" type="ORF">LX81_01476</name>
</gene>
<keyword evidence="1" id="KW-1133">Transmembrane helix</keyword>
<sequence>MKHAMGLFAGVLIAVFAGYGISGYADTYLLSYGAIAIMSSLIAGTFLWLWRMRATPLALGMAFSWTGSAFVIGWWWIYTLLGRPIGMLEHPVLFVFVSFYIAGAIMHLAVIQRSFNLPQFFFVIPASAAVALSALAVIAF</sequence>
<keyword evidence="1" id="KW-0812">Transmembrane</keyword>
<feature type="transmembrane region" description="Helical" evidence="1">
    <location>
        <begin position="57"/>
        <end position="78"/>
    </location>
</feature>
<organism evidence="2 3">
    <name type="scientific">Palleronia aestuarii</name>
    <dbReference type="NCBI Taxonomy" id="568105"/>
    <lineage>
        <taxon>Bacteria</taxon>
        <taxon>Pseudomonadati</taxon>
        <taxon>Pseudomonadota</taxon>
        <taxon>Alphaproteobacteria</taxon>
        <taxon>Rhodobacterales</taxon>
        <taxon>Roseobacteraceae</taxon>
        <taxon>Palleronia</taxon>
    </lineage>
</organism>
<dbReference type="RefSeq" id="WP_111536632.1">
    <property type="nucleotide sequence ID" value="NZ_QKZL01000004.1"/>
</dbReference>
<reference evidence="2 3" key="1">
    <citation type="submission" date="2018-06" db="EMBL/GenBank/DDBJ databases">
        <title>Genomic Encyclopedia of Archaeal and Bacterial Type Strains, Phase II (KMG-II): from individual species to whole genera.</title>
        <authorList>
            <person name="Goeker M."/>
        </authorList>
    </citation>
    <scope>NUCLEOTIDE SEQUENCE [LARGE SCALE GENOMIC DNA]</scope>
    <source>
        <strain evidence="2 3">DSM 22009</strain>
    </source>
</reference>
<dbReference type="AlphaFoldDB" id="A0A2W7NC57"/>
<protein>
    <submittedName>
        <fullName evidence="2">Uncharacterized protein</fullName>
    </submittedName>
</protein>
<dbReference type="EMBL" id="QKZL01000004">
    <property type="protein sequence ID" value="PZX17748.1"/>
    <property type="molecule type" value="Genomic_DNA"/>
</dbReference>
<proteinExistence type="predicted"/>
<feature type="transmembrane region" description="Helical" evidence="1">
    <location>
        <begin position="90"/>
        <end position="111"/>
    </location>
</feature>
<evidence type="ECO:0000256" key="1">
    <source>
        <dbReference type="SAM" id="Phobius"/>
    </source>
</evidence>
<evidence type="ECO:0000313" key="2">
    <source>
        <dbReference type="EMBL" id="PZX17748.1"/>
    </source>
</evidence>
<name>A0A2W7NC57_9RHOB</name>